<evidence type="ECO:0000313" key="1">
    <source>
        <dbReference type="EMBL" id="SVB90573.1"/>
    </source>
</evidence>
<gene>
    <name evidence="1" type="ORF">METZ01_LOCUS243427</name>
</gene>
<dbReference type="Gene3D" id="2.60.40.1190">
    <property type="match status" value="1"/>
</dbReference>
<protein>
    <recommendedName>
        <fullName evidence="2">Carbohydrate-binding domain-containing protein</fullName>
    </recommendedName>
</protein>
<dbReference type="AlphaFoldDB" id="A0A382HVC3"/>
<organism evidence="1">
    <name type="scientific">marine metagenome</name>
    <dbReference type="NCBI Taxonomy" id="408172"/>
    <lineage>
        <taxon>unclassified sequences</taxon>
        <taxon>metagenomes</taxon>
        <taxon>ecological metagenomes</taxon>
    </lineage>
</organism>
<accession>A0A382HVC3</accession>
<sequence length="280" mass="32030">MMLWTKSDRQPIIRRMIVRQFLPASLVIAVTAVSAEISYEEVIVKDVFDGVEVHNINVRTIAHRDVDITIDGLVDEPVWQEIPAFDRMIVTTPDLRRPSDFPTSNRFIATEQGLYVSSVMEQPTDLIQMRMSRRDWLSDGDRWGFTLDPGGQGMFAYWFGVALGDSIQDGKVLPERRFSSDWDGPWYYKSALTETGWSVETFFPWSIFSLPEQKGPRKIGFAVNRSVAYKDQRFYWPGHPYSSSQFVTALNTMSVERVKPRPLVAAIPYISSTTDAARDE</sequence>
<name>A0A382HVC3_9ZZZZ</name>
<dbReference type="SUPFAM" id="SSF49344">
    <property type="entry name" value="CBD9-like"/>
    <property type="match status" value="1"/>
</dbReference>
<proteinExistence type="predicted"/>
<reference evidence="1" key="1">
    <citation type="submission" date="2018-05" db="EMBL/GenBank/DDBJ databases">
        <authorList>
            <person name="Lanie J.A."/>
            <person name="Ng W.-L."/>
            <person name="Kazmierczak K.M."/>
            <person name="Andrzejewski T.M."/>
            <person name="Davidsen T.M."/>
            <person name="Wayne K.J."/>
            <person name="Tettelin H."/>
            <person name="Glass J.I."/>
            <person name="Rusch D."/>
            <person name="Podicherti R."/>
            <person name="Tsui H.-C.T."/>
            <person name="Winkler M.E."/>
        </authorList>
    </citation>
    <scope>NUCLEOTIDE SEQUENCE</scope>
</reference>
<feature type="non-terminal residue" evidence="1">
    <location>
        <position position="280"/>
    </location>
</feature>
<dbReference type="EMBL" id="UINC01063196">
    <property type="protein sequence ID" value="SVB90573.1"/>
    <property type="molecule type" value="Genomic_DNA"/>
</dbReference>
<evidence type="ECO:0008006" key="2">
    <source>
        <dbReference type="Google" id="ProtNLM"/>
    </source>
</evidence>